<evidence type="ECO:0000313" key="1">
    <source>
        <dbReference type="EMBL" id="KAI0040858.1"/>
    </source>
</evidence>
<name>A0ACB8RA27_9AGAM</name>
<dbReference type="Proteomes" id="UP000814033">
    <property type="component" value="Unassembled WGS sequence"/>
</dbReference>
<keyword evidence="2" id="KW-1185">Reference proteome</keyword>
<protein>
    <submittedName>
        <fullName evidence="1">Uncharacterized protein</fullName>
    </submittedName>
</protein>
<gene>
    <name evidence="1" type="ORF">FA95DRAFT_1576701</name>
</gene>
<sequence length="349" mass="39014">MTNWKDPVVAAKTDQAYVKLLHVLLGITIWEIVTTCDYELDVLRRRRKYRWTIWIYLCCRVSYLGCFAVLVIEKDISGLRQCRAWDLAGYIIAYFALGSSSLLMLLRIPDFVSIAIWNRSTFVSAASFFIWLSSIGLNIWDLTTIRSQYVPLAGECIPINSAKAAPSVIGALVADTILFLVMLGGILRHRGGGMGVTGLWSLLWNQGLVWLSLAIVSEVPMLVFILLDLNDAWDVMFEVVTGSTRMHRILTDYHSGSTSTDFVQTQSLCFGPPLPVNAVHVRKTTTGDSDVLTQNIAVELGSTFQMVPDAETFTHQLPQTSPGRNPWEFVNTSTVTLRFNAPAIYTKHE</sequence>
<organism evidence="1 2">
    <name type="scientific">Auriscalpium vulgare</name>
    <dbReference type="NCBI Taxonomy" id="40419"/>
    <lineage>
        <taxon>Eukaryota</taxon>
        <taxon>Fungi</taxon>
        <taxon>Dikarya</taxon>
        <taxon>Basidiomycota</taxon>
        <taxon>Agaricomycotina</taxon>
        <taxon>Agaricomycetes</taxon>
        <taxon>Russulales</taxon>
        <taxon>Auriscalpiaceae</taxon>
        <taxon>Auriscalpium</taxon>
    </lineage>
</organism>
<dbReference type="EMBL" id="MU276162">
    <property type="protein sequence ID" value="KAI0040858.1"/>
    <property type="molecule type" value="Genomic_DNA"/>
</dbReference>
<reference evidence="1" key="2">
    <citation type="journal article" date="2022" name="New Phytol.">
        <title>Evolutionary transition to the ectomycorrhizal habit in the genomes of a hyperdiverse lineage of mushroom-forming fungi.</title>
        <authorList>
            <person name="Looney B."/>
            <person name="Miyauchi S."/>
            <person name="Morin E."/>
            <person name="Drula E."/>
            <person name="Courty P.E."/>
            <person name="Kohler A."/>
            <person name="Kuo A."/>
            <person name="LaButti K."/>
            <person name="Pangilinan J."/>
            <person name="Lipzen A."/>
            <person name="Riley R."/>
            <person name="Andreopoulos W."/>
            <person name="He G."/>
            <person name="Johnson J."/>
            <person name="Nolan M."/>
            <person name="Tritt A."/>
            <person name="Barry K.W."/>
            <person name="Grigoriev I.V."/>
            <person name="Nagy L.G."/>
            <person name="Hibbett D."/>
            <person name="Henrissat B."/>
            <person name="Matheny P.B."/>
            <person name="Labbe J."/>
            <person name="Martin F.M."/>
        </authorList>
    </citation>
    <scope>NUCLEOTIDE SEQUENCE</scope>
    <source>
        <strain evidence="1">FP105234-sp</strain>
    </source>
</reference>
<proteinExistence type="predicted"/>
<reference evidence="1" key="1">
    <citation type="submission" date="2021-02" db="EMBL/GenBank/DDBJ databases">
        <authorList>
            <consortium name="DOE Joint Genome Institute"/>
            <person name="Ahrendt S."/>
            <person name="Looney B.P."/>
            <person name="Miyauchi S."/>
            <person name="Morin E."/>
            <person name="Drula E."/>
            <person name="Courty P.E."/>
            <person name="Chicoki N."/>
            <person name="Fauchery L."/>
            <person name="Kohler A."/>
            <person name="Kuo A."/>
            <person name="Labutti K."/>
            <person name="Pangilinan J."/>
            <person name="Lipzen A."/>
            <person name="Riley R."/>
            <person name="Andreopoulos W."/>
            <person name="He G."/>
            <person name="Johnson J."/>
            <person name="Barry K.W."/>
            <person name="Grigoriev I.V."/>
            <person name="Nagy L."/>
            <person name="Hibbett D."/>
            <person name="Henrissat B."/>
            <person name="Matheny P.B."/>
            <person name="Labbe J."/>
            <person name="Martin F."/>
        </authorList>
    </citation>
    <scope>NUCLEOTIDE SEQUENCE</scope>
    <source>
        <strain evidence="1">FP105234-sp</strain>
    </source>
</reference>
<accession>A0ACB8RA27</accession>
<evidence type="ECO:0000313" key="2">
    <source>
        <dbReference type="Proteomes" id="UP000814033"/>
    </source>
</evidence>
<comment type="caution">
    <text evidence="1">The sequence shown here is derived from an EMBL/GenBank/DDBJ whole genome shotgun (WGS) entry which is preliminary data.</text>
</comment>